<dbReference type="GO" id="GO:0061709">
    <property type="term" value="P:reticulophagy"/>
    <property type="evidence" value="ECO:0007669"/>
    <property type="project" value="TreeGrafter"/>
</dbReference>
<protein>
    <submittedName>
        <fullName evidence="11">Autophagy-related protein 2 A</fullName>
    </submittedName>
</protein>
<evidence type="ECO:0000256" key="2">
    <source>
        <dbReference type="ARBA" id="ARBA00004623"/>
    </source>
</evidence>
<dbReference type="GO" id="GO:0061723">
    <property type="term" value="P:glycophagy"/>
    <property type="evidence" value="ECO:0007669"/>
    <property type="project" value="TreeGrafter"/>
</dbReference>
<dbReference type="GO" id="GO:0034727">
    <property type="term" value="P:piecemeal microautophagy of the nucleus"/>
    <property type="evidence" value="ECO:0007669"/>
    <property type="project" value="TreeGrafter"/>
</dbReference>
<dbReference type="Pfam" id="PF13329">
    <property type="entry name" value="ATG2_CAD"/>
    <property type="match status" value="1"/>
</dbReference>
<keyword evidence="7" id="KW-0472">Membrane</keyword>
<dbReference type="GO" id="GO:0032266">
    <property type="term" value="F:phosphatidylinositol-3-phosphate binding"/>
    <property type="evidence" value="ECO:0007669"/>
    <property type="project" value="TreeGrafter"/>
</dbReference>
<dbReference type="GO" id="GO:0006869">
    <property type="term" value="P:lipid transport"/>
    <property type="evidence" value="ECO:0007669"/>
    <property type="project" value="UniProtKB-KW"/>
</dbReference>
<dbReference type="GO" id="GO:0061908">
    <property type="term" value="C:phagophore"/>
    <property type="evidence" value="ECO:0007669"/>
    <property type="project" value="TreeGrafter"/>
</dbReference>
<comment type="catalytic activity">
    <reaction evidence="9">
        <text>a 1,2-diacyl-sn-glycero-3-phosphoethanolamine(in) = a 1,2-diacyl-sn-glycero-3-phosphoethanolamine(out)</text>
        <dbReference type="Rhea" id="RHEA:38895"/>
        <dbReference type="ChEBI" id="CHEBI:64612"/>
    </reaction>
</comment>
<feature type="region of interest" description="Disordered" evidence="10">
    <location>
        <begin position="1"/>
        <end position="41"/>
    </location>
</feature>
<comment type="catalytic activity">
    <reaction evidence="8">
        <text>a 1,2-diacyl-sn-glycero-3-phospho-L-serine(in) = a 1,2-diacyl-sn-glycero-3-phospho-L-serine(out)</text>
        <dbReference type="Rhea" id="RHEA:38663"/>
        <dbReference type="ChEBI" id="CHEBI:57262"/>
    </reaction>
</comment>
<evidence type="ECO:0000313" key="12">
    <source>
        <dbReference type="Proteomes" id="UP000314294"/>
    </source>
</evidence>
<dbReference type="OrthoDB" id="8915505at2759"/>
<dbReference type="EMBL" id="SRLO01000845">
    <property type="protein sequence ID" value="TNN45484.1"/>
    <property type="molecule type" value="Genomic_DNA"/>
</dbReference>
<dbReference type="GO" id="GO:0005789">
    <property type="term" value="C:endoplasmic reticulum membrane"/>
    <property type="evidence" value="ECO:0007669"/>
    <property type="project" value="UniProtKB-SubCell"/>
</dbReference>
<dbReference type="PANTHER" id="PTHR13190">
    <property type="entry name" value="AUTOPHAGY-RELATED 2, ISOFORM A"/>
    <property type="match status" value="1"/>
</dbReference>
<keyword evidence="12" id="KW-1185">Reference proteome</keyword>
<keyword evidence="4" id="KW-0813">Transport</keyword>
<evidence type="ECO:0000256" key="8">
    <source>
        <dbReference type="ARBA" id="ARBA00024479"/>
    </source>
</evidence>
<evidence type="ECO:0000256" key="3">
    <source>
        <dbReference type="ARBA" id="ARBA00009714"/>
    </source>
</evidence>
<keyword evidence="5" id="KW-0256">Endoplasmic reticulum</keyword>
<comment type="similarity">
    <text evidence="3">Belongs to the ATG2 family.</text>
</comment>
<dbReference type="GO" id="GO:0000422">
    <property type="term" value="P:autophagy of mitochondrion"/>
    <property type="evidence" value="ECO:0007669"/>
    <property type="project" value="TreeGrafter"/>
</dbReference>
<dbReference type="AlphaFoldDB" id="A0A4Z2FY69"/>
<evidence type="ECO:0000256" key="1">
    <source>
        <dbReference type="ARBA" id="ARBA00004406"/>
    </source>
</evidence>
<dbReference type="Proteomes" id="UP000314294">
    <property type="component" value="Unassembled WGS sequence"/>
</dbReference>
<keyword evidence="6" id="KW-0445">Lipid transport</keyword>
<reference evidence="11 12" key="1">
    <citation type="submission" date="2019-03" db="EMBL/GenBank/DDBJ databases">
        <title>First draft genome of Liparis tanakae, snailfish: a comprehensive survey of snailfish specific genes.</title>
        <authorList>
            <person name="Kim W."/>
            <person name="Song I."/>
            <person name="Jeong J.-H."/>
            <person name="Kim D."/>
            <person name="Kim S."/>
            <person name="Ryu S."/>
            <person name="Song J.Y."/>
            <person name="Lee S.K."/>
        </authorList>
    </citation>
    <scope>NUCLEOTIDE SEQUENCE [LARGE SCALE GENOMIC DNA]</scope>
    <source>
        <tissue evidence="11">Muscle</tissue>
    </source>
</reference>
<evidence type="ECO:0000256" key="4">
    <source>
        <dbReference type="ARBA" id="ARBA00022448"/>
    </source>
</evidence>
<dbReference type="GO" id="GO:0034045">
    <property type="term" value="C:phagophore assembly site membrane"/>
    <property type="evidence" value="ECO:0007669"/>
    <property type="project" value="UniProtKB-SubCell"/>
</dbReference>
<evidence type="ECO:0000256" key="5">
    <source>
        <dbReference type="ARBA" id="ARBA00022824"/>
    </source>
</evidence>
<proteinExistence type="inferred from homology"/>
<dbReference type="GO" id="GO:0000045">
    <property type="term" value="P:autophagosome assembly"/>
    <property type="evidence" value="ECO:0007669"/>
    <property type="project" value="TreeGrafter"/>
</dbReference>
<sequence>MSATEAARSRSPRVGVYDVPLPLQVPPRAKQGASPRELGEKDGANNLLGVDKVIQYAVTEWLTDIRKNQLPGLLGGVGPMHSVVQLFHGVRDLFWLPIEQYRKDGRIIRGLQRGAASFGTSTASAALELSNRLVQAIQATAETVYDILSPTPPLNRFAITEGRAPSSRPRRAAQPADLREGVAKAYDTVREGMIDTAQTLCDVASRGHEQKGLPGAVGGVLRQIPPTVVRPLIVASEATSNLLGGMRNQIKPDARKEDFLKWRTDDGQE</sequence>
<comment type="subcellular location">
    <subcellularLocation>
        <location evidence="1">Endoplasmic reticulum membrane</location>
        <topology evidence="1">Peripheral membrane protein</topology>
    </subcellularLocation>
    <subcellularLocation>
        <location evidence="2">Preautophagosomal structure membrane</location>
        <topology evidence="2">Peripheral membrane protein</topology>
    </subcellularLocation>
</comment>
<evidence type="ECO:0000313" key="11">
    <source>
        <dbReference type="EMBL" id="TNN45484.1"/>
    </source>
</evidence>
<evidence type="ECO:0000256" key="9">
    <source>
        <dbReference type="ARBA" id="ARBA00024615"/>
    </source>
</evidence>
<evidence type="ECO:0000256" key="6">
    <source>
        <dbReference type="ARBA" id="ARBA00023055"/>
    </source>
</evidence>
<gene>
    <name evidence="11" type="primary">atg2a_1</name>
    <name evidence="11" type="ORF">EYF80_044343</name>
</gene>
<evidence type="ECO:0000256" key="10">
    <source>
        <dbReference type="SAM" id="MobiDB-lite"/>
    </source>
</evidence>
<organism evidence="11 12">
    <name type="scientific">Liparis tanakae</name>
    <name type="common">Tanaka's snailfish</name>
    <dbReference type="NCBI Taxonomy" id="230148"/>
    <lineage>
        <taxon>Eukaryota</taxon>
        <taxon>Metazoa</taxon>
        <taxon>Chordata</taxon>
        <taxon>Craniata</taxon>
        <taxon>Vertebrata</taxon>
        <taxon>Euteleostomi</taxon>
        <taxon>Actinopterygii</taxon>
        <taxon>Neopterygii</taxon>
        <taxon>Teleostei</taxon>
        <taxon>Neoteleostei</taxon>
        <taxon>Acanthomorphata</taxon>
        <taxon>Eupercaria</taxon>
        <taxon>Perciformes</taxon>
        <taxon>Cottioidei</taxon>
        <taxon>Cottales</taxon>
        <taxon>Liparidae</taxon>
        <taxon>Liparis</taxon>
    </lineage>
</organism>
<dbReference type="InterPro" id="IPR026849">
    <property type="entry name" value="ATG2"/>
</dbReference>
<accession>A0A4Z2FY69</accession>
<feature type="region of interest" description="Disordered" evidence="10">
    <location>
        <begin position="158"/>
        <end position="179"/>
    </location>
</feature>
<dbReference type="PANTHER" id="PTHR13190:SF21">
    <property type="entry name" value="AUTOPHAGY-RELATED PROTEIN 2 HOMOLOG A"/>
    <property type="match status" value="1"/>
</dbReference>
<evidence type="ECO:0000256" key="7">
    <source>
        <dbReference type="ARBA" id="ARBA00023136"/>
    </source>
</evidence>
<name>A0A4Z2FY69_9TELE</name>
<dbReference type="GO" id="GO:0043495">
    <property type="term" value="F:protein-membrane adaptor activity"/>
    <property type="evidence" value="ECO:0007669"/>
    <property type="project" value="TreeGrafter"/>
</dbReference>
<feature type="compositionally biased region" description="Low complexity" evidence="10">
    <location>
        <begin position="163"/>
        <end position="176"/>
    </location>
</feature>
<comment type="caution">
    <text evidence="11">The sequence shown here is derived from an EMBL/GenBank/DDBJ whole genome shotgun (WGS) entry which is preliminary data.</text>
</comment>